<name>A0A6A6FHR5_9PEZI</name>
<sequence length="562" mass="62823">MLRSDVACIIVAATLAHSTVTLINGVTVKRGKRQSLVNFKQWEKHLPNLTLHAAKLQACFTSTNGAHRTSFPKLSEETSRAISTATNTFRASSPSHHTMQPATWDLKTRLSALSVNPIDRTRLDALEPRKRKIAILNWARCLRADGKTLFAIVRVPFVEGSTGKERKKATVKEWVQQPEAVKDYFAANSARVVGGDLDALFEVLDLYGCADLGRHGKKEKLSVPGKVTGLHALSQPSPPQDEPPLVAAHWKMSLSDRLRYFGAEPLDAEKLRRLQPTQRDHYISTWCNFTSKFLAGLKYLPAYTSNPSEIMRSKTAYAWHERFWSTVSPSKREHFARAIAELDQGSKGVSVRFVRMITSELGAYAAITAFYAGLAFPPPKLRHPKYKLLDLEGIFGDPRVDKLEAVNNYFDGEDQDLFYFHLFPMICEGVDGVATDPAVHGLVDSLWQGLQWEEKATWKEGAWWLKTQLKRKDLVSLVKLLPCNPLDGSTDYHSMAEDLLLRWAQGKTRMGEQLPKESQQPSFLIGPQDSSALLVSFSGTSEPAESTTDEIINEMGTISVLE</sequence>
<protein>
    <submittedName>
        <fullName evidence="1">Uncharacterized protein</fullName>
    </submittedName>
</protein>
<keyword evidence="2" id="KW-1185">Reference proteome</keyword>
<reference evidence="1" key="1">
    <citation type="journal article" date="2020" name="Stud. Mycol.">
        <title>101 Dothideomycetes genomes: a test case for predicting lifestyles and emergence of pathogens.</title>
        <authorList>
            <person name="Haridas S."/>
            <person name="Albert R."/>
            <person name="Binder M."/>
            <person name="Bloem J."/>
            <person name="Labutti K."/>
            <person name="Salamov A."/>
            <person name="Andreopoulos B."/>
            <person name="Baker S."/>
            <person name="Barry K."/>
            <person name="Bills G."/>
            <person name="Bluhm B."/>
            <person name="Cannon C."/>
            <person name="Castanera R."/>
            <person name="Culley D."/>
            <person name="Daum C."/>
            <person name="Ezra D."/>
            <person name="Gonzalez J."/>
            <person name="Henrissat B."/>
            <person name="Kuo A."/>
            <person name="Liang C."/>
            <person name="Lipzen A."/>
            <person name="Lutzoni F."/>
            <person name="Magnuson J."/>
            <person name="Mondo S."/>
            <person name="Nolan M."/>
            <person name="Ohm R."/>
            <person name="Pangilinan J."/>
            <person name="Park H.-J."/>
            <person name="Ramirez L."/>
            <person name="Alfaro M."/>
            <person name="Sun H."/>
            <person name="Tritt A."/>
            <person name="Yoshinaga Y."/>
            <person name="Zwiers L.-H."/>
            <person name="Turgeon B."/>
            <person name="Goodwin S."/>
            <person name="Spatafora J."/>
            <person name="Crous P."/>
            <person name="Grigoriev I."/>
        </authorList>
    </citation>
    <scope>NUCLEOTIDE SEQUENCE</scope>
    <source>
        <strain evidence="1">SCOH1-5</strain>
    </source>
</reference>
<proteinExistence type="predicted"/>
<gene>
    <name evidence="1" type="ORF">CERZMDRAFT_84522</name>
</gene>
<dbReference type="EMBL" id="ML992672">
    <property type="protein sequence ID" value="KAF2212923.1"/>
    <property type="molecule type" value="Genomic_DNA"/>
</dbReference>
<evidence type="ECO:0000313" key="1">
    <source>
        <dbReference type="EMBL" id="KAF2212923.1"/>
    </source>
</evidence>
<accession>A0A6A6FHR5</accession>
<dbReference type="AlphaFoldDB" id="A0A6A6FHR5"/>
<dbReference type="OrthoDB" id="3645903at2759"/>
<evidence type="ECO:0000313" key="2">
    <source>
        <dbReference type="Proteomes" id="UP000799539"/>
    </source>
</evidence>
<organism evidence="1 2">
    <name type="scientific">Cercospora zeae-maydis SCOH1-5</name>
    <dbReference type="NCBI Taxonomy" id="717836"/>
    <lineage>
        <taxon>Eukaryota</taxon>
        <taxon>Fungi</taxon>
        <taxon>Dikarya</taxon>
        <taxon>Ascomycota</taxon>
        <taxon>Pezizomycotina</taxon>
        <taxon>Dothideomycetes</taxon>
        <taxon>Dothideomycetidae</taxon>
        <taxon>Mycosphaerellales</taxon>
        <taxon>Mycosphaerellaceae</taxon>
        <taxon>Cercospora</taxon>
    </lineage>
</organism>
<dbReference type="Proteomes" id="UP000799539">
    <property type="component" value="Unassembled WGS sequence"/>
</dbReference>